<dbReference type="Pfam" id="PF01252">
    <property type="entry name" value="Peptidase_A8"/>
    <property type="match status" value="1"/>
</dbReference>
<comment type="caution">
    <text evidence="9">Lacks conserved residue(s) required for the propagation of feature annotation.</text>
</comment>
<dbReference type="PROSITE" id="PS00855">
    <property type="entry name" value="SPASE_II"/>
    <property type="match status" value="1"/>
</dbReference>
<comment type="function">
    <text evidence="9 10">This protein specifically catalyzes the removal of signal peptides from prolipoproteins.</text>
</comment>
<evidence type="ECO:0000256" key="5">
    <source>
        <dbReference type="ARBA" id="ARBA00022750"/>
    </source>
</evidence>
<keyword evidence="5 9" id="KW-0064">Aspartyl protease</keyword>
<feature type="transmembrane region" description="Helical" evidence="9">
    <location>
        <begin position="132"/>
        <end position="156"/>
    </location>
</feature>
<dbReference type="PRINTS" id="PR00781">
    <property type="entry name" value="LIPOSIGPTASE"/>
</dbReference>
<keyword evidence="3 9" id="KW-0645">Protease</keyword>
<proteinExistence type="inferred from homology"/>
<dbReference type="HAMAP" id="MF_00161">
    <property type="entry name" value="LspA"/>
    <property type="match status" value="1"/>
</dbReference>
<dbReference type="EMBL" id="JAACYA010000001">
    <property type="protein sequence ID" value="MBK3331961.1"/>
    <property type="molecule type" value="Genomic_DNA"/>
</dbReference>
<dbReference type="EC" id="3.4.23.36" evidence="9"/>
<gene>
    <name evidence="9 12" type="primary">lspA</name>
    <name evidence="12" type="ORF">GWK41_02625</name>
</gene>
<evidence type="ECO:0000256" key="1">
    <source>
        <dbReference type="ARBA" id="ARBA00006139"/>
    </source>
</evidence>
<sequence>MDKKFLIFLVISLSVIGIDLLTKKIITDYLIRNGNVSIIPGFFDLTLVWNRGAAFGIFGDAPEYIRKLILIGASSVAAVVAFIYAYIKSSKLSYWEIISLALIAGGAVGNLYDRIFIGAVRDFFDFYIKNHHWPAFNIADSAITIGIAGFVVYELFFKKKN</sequence>
<comment type="catalytic activity">
    <reaction evidence="9 10">
        <text>Release of signal peptides from bacterial membrane prolipoproteins. Hydrolyzes -Xaa-Yaa-Zaa-|-(S,diacylglyceryl)Cys-, in which Xaa is hydrophobic (preferably Leu), and Yaa (Ala or Ser) and Zaa (Gly or Ala) have small, neutral side chains.</text>
        <dbReference type="EC" id="3.4.23.36"/>
    </reaction>
</comment>
<evidence type="ECO:0000256" key="7">
    <source>
        <dbReference type="ARBA" id="ARBA00022989"/>
    </source>
</evidence>
<reference evidence="12 13" key="1">
    <citation type="journal article" date="2021" name="Syst. Appl. Microbiol.">
        <title>Persephonella atlantica sp. nov.: How to adapt to physico-chemical gradients in high temperature hydrothermal habitats.</title>
        <authorList>
            <person name="Francois D.X."/>
            <person name="Godfroy A."/>
            <person name="Mathien C."/>
            <person name="Aube J."/>
            <person name="Cathalot C."/>
            <person name="Lesongeur F."/>
            <person name="L'Haridon S."/>
            <person name="Philippon X."/>
            <person name="Roussel E.G."/>
        </authorList>
    </citation>
    <scope>NUCLEOTIDE SEQUENCE [LARGE SCALE GENOMIC DNA]</scope>
    <source>
        <strain evidence="12 13">MO1340</strain>
    </source>
</reference>
<evidence type="ECO:0000256" key="9">
    <source>
        <dbReference type="HAMAP-Rule" id="MF_00161"/>
    </source>
</evidence>
<protein>
    <recommendedName>
        <fullName evidence="9">Lipoprotein signal peptidase</fullName>
        <ecNumber evidence="9">3.4.23.36</ecNumber>
    </recommendedName>
    <alternativeName>
        <fullName evidence="9">Prolipoprotein signal peptidase</fullName>
    </alternativeName>
    <alternativeName>
        <fullName evidence="9">Signal peptidase II</fullName>
        <shortName evidence="9">SPase II</shortName>
    </alternativeName>
</protein>
<evidence type="ECO:0000256" key="8">
    <source>
        <dbReference type="ARBA" id="ARBA00023136"/>
    </source>
</evidence>
<keyword evidence="13" id="KW-1185">Reference proteome</keyword>
<dbReference type="PANTHER" id="PTHR33695:SF1">
    <property type="entry name" value="LIPOPROTEIN SIGNAL PEPTIDASE"/>
    <property type="match status" value="1"/>
</dbReference>
<dbReference type="Proteomes" id="UP000772812">
    <property type="component" value="Unassembled WGS sequence"/>
</dbReference>
<dbReference type="GO" id="GO:0004190">
    <property type="term" value="F:aspartic-type endopeptidase activity"/>
    <property type="evidence" value="ECO:0007669"/>
    <property type="project" value="UniProtKB-EC"/>
</dbReference>
<feature type="transmembrane region" description="Helical" evidence="9">
    <location>
        <begin position="68"/>
        <end position="87"/>
    </location>
</feature>
<accession>A0ABS1GGG4</accession>
<feature type="active site" evidence="9">
    <location>
        <position position="122"/>
    </location>
</feature>
<comment type="pathway">
    <text evidence="9">Protein modification; lipoprotein biosynthesis (signal peptide cleavage).</text>
</comment>
<evidence type="ECO:0000256" key="6">
    <source>
        <dbReference type="ARBA" id="ARBA00022801"/>
    </source>
</evidence>
<keyword evidence="8 9" id="KW-0472">Membrane</keyword>
<evidence type="ECO:0000313" key="13">
    <source>
        <dbReference type="Proteomes" id="UP000772812"/>
    </source>
</evidence>
<dbReference type="InterPro" id="IPR001872">
    <property type="entry name" value="Peptidase_A8"/>
</dbReference>
<dbReference type="RefSeq" id="WP_200673357.1">
    <property type="nucleotide sequence ID" value="NZ_JAACYA010000001.1"/>
</dbReference>
<evidence type="ECO:0000256" key="3">
    <source>
        <dbReference type="ARBA" id="ARBA00022670"/>
    </source>
</evidence>
<evidence type="ECO:0000256" key="2">
    <source>
        <dbReference type="ARBA" id="ARBA00022475"/>
    </source>
</evidence>
<keyword evidence="2 9" id="KW-1003">Cell membrane</keyword>
<evidence type="ECO:0000256" key="10">
    <source>
        <dbReference type="RuleBase" id="RU000594"/>
    </source>
</evidence>
<dbReference type="NCBIfam" id="NF011360">
    <property type="entry name" value="PRK14779.1"/>
    <property type="match status" value="1"/>
</dbReference>
<keyword evidence="6 9" id="KW-0378">Hydrolase</keyword>
<comment type="subcellular location">
    <subcellularLocation>
        <location evidence="9">Cell membrane</location>
        <topology evidence="9">Multi-pass membrane protein</topology>
    </subcellularLocation>
</comment>
<name>A0ABS1GGG4_9AQUI</name>
<feature type="transmembrane region" description="Helical" evidence="9">
    <location>
        <begin position="94"/>
        <end position="112"/>
    </location>
</feature>
<evidence type="ECO:0000256" key="4">
    <source>
        <dbReference type="ARBA" id="ARBA00022692"/>
    </source>
</evidence>
<organism evidence="12 13">
    <name type="scientific">Persephonella atlantica</name>
    <dbReference type="NCBI Taxonomy" id="2699429"/>
    <lineage>
        <taxon>Bacteria</taxon>
        <taxon>Pseudomonadati</taxon>
        <taxon>Aquificota</taxon>
        <taxon>Aquificia</taxon>
        <taxon>Aquificales</taxon>
        <taxon>Hydrogenothermaceae</taxon>
        <taxon>Persephonella</taxon>
    </lineage>
</organism>
<evidence type="ECO:0000256" key="11">
    <source>
        <dbReference type="RuleBase" id="RU004181"/>
    </source>
</evidence>
<feature type="active site" evidence="9">
    <location>
        <position position="140"/>
    </location>
</feature>
<dbReference type="NCBIfam" id="TIGR00077">
    <property type="entry name" value="lspA"/>
    <property type="match status" value="1"/>
</dbReference>
<comment type="similarity">
    <text evidence="1 9 11">Belongs to the peptidase A8 family.</text>
</comment>
<evidence type="ECO:0000313" key="12">
    <source>
        <dbReference type="EMBL" id="MBK3331961.1"/>
    </source>
</evidence>
<keyword evidence="4 9" id="KW-0812">Transmembrane</keyword>
<keyword evidence="7 9" id="KW-1133">Transmembrane helix</keyword>
<dbReference type="PANTHER" id="PTHR33695">
    <property type="entry name" value="LIPOPROTEIN SIGNAL PEPTIDASE"/>
    <property type="match status" value="1"/>
</dbReference>
<comment type="caution">
    <text evidence="12">The sequence shown here is derived from an EMBL/GenBank/DDBJ whole genome shotgun (WGS) entry which is preliminary data.</text>
</comment>